<dbReference type="EMBL" id="AP025943">
    <property type="protein sequence ID" value="BDL44807.1"/>
    <property type="molecule type" value="Genomic_DNA"/>
</dbReference>
<proteinExistence type="predicted"/>
<evidence type="ECO:0008006" key="6">
    <source>
        <dbReference type="Google" id="ProtNLM"/>
    </source>
</evidence>
<reference evidence="4" key="1">
    <citation type="submission" date="2022-06" db="EMBL/GenBank/DDBJ databases">
        <title>Akkermansia biwalacus sp. nov., an anaerobic mucin-degrading bacterium isolated from human intestine.</title>
        <authorList>
            <person name="Kobayashi Y."/>
            <person name="Inoue S."/>
            <person name="Kawahara T."/>
            <person name="Kohda N."/>
        </authorList>
    </citation>
    <scope>NUCLEOTIDE SEQUENCE</scope>
    <source>
        <strain evidence="4">WON2089</strain>
    </source>
</reference>
<evidence type="ECO:0000256" key="1">
    <source>
        <dbReference type="SAM" id="Coils"/>
    </source>
</evidence>
<feature type="transmembrane region" description="Helical" evidence="3">
    <location>
        <begin position="61"/>
        <end position="81"/>
    </location>
</feature>
<evidence type="ECO:0000256" key="3">
    <source>
        <dbReference type="SAM" id="Phobius"/>
    </source>
</evidence>
<feature type="compositionally biased region" description="Polar residues" evidence="2">
    <location>
        <begin position="641"/>
        <end position="655"/>
    </location>
</feature>
<keyword evidence="1" id="KW-0175">Coiled coil</keyword>
<accession>A0ABN6QNE2</accession>
<dbReference type="Proteomes" id="UP001062263">
    <property type="component" value="Chromosome"/>
</dbReference>
<protein>
    <recommendedName>
        <fullName evidence="6">TIGR02302 family protein</fullName>
    </recommendedName>
</protein>
<evidence type="ECO:0000313" key="5">
    <source>
        <dbReference type="Proteomes" id="UP001062263"/>
    </source>
</evidence>
<keyword evidence="3" id="KW-0472">Membrane</keyword>
<feature type="coiled-coil region" evidence="1">
    <location>
        <begin position="528"/>
        <end position="603"/>
    </location>
</feature>
<organism evidence="4 5">
    <name type="scientific">Akkermansia biwaensis</name>
    <dbReference type="NCBI Taxonomy" id="2946555"/>
    <lineage>
        <taxon>Bacteria</taxon>
        <taxon>Pseudomonadati</taxon>
        <taxon>Verrucomicrobiota</taxon>
        <taxon>Verrucomicrobiia</taxon>
        <taxon>Verrucomicrobiales</taxon>
        <taxon>Akkermansiaceae</taxon>
        <taxon>Akkermansia</taxon>
    </lineage>
</organism>
<feature type="region of interest" description="Disordered" evidence="2">
    <location>
        <begin position="440"/>
        <end position="467"/>
    </location>
</feature>
<keyword evidence="3" id="KW-1133">Transmembrane helix</keyword>
<feature type="region of interest" description="Disordered" evidence="2">
    <location>
        <begin position="622"/>
        <end position="662"/>
    </location>
</feature>
<gene>
    <name evidence="4" type="ORF">Abiwalacus_23810</name>
</gene>
<feature type="transmembrane region" description="Helical" evidence="3">
    <location>
        <begin position="29"/>
        <end position="49"/>
    </location>
</feature>
<keyword evidence="5" id="KW-1185">Reference proteome</keyword>
<keyword evidence="3" id="KW-0812">Transmembrane</keyword>
<sequence length="870" mass="97519">MPTSPTVKLPVQLVRQLQAFRRRLRTVKILEAICLAGLAVILSYVFLYVSDRVWETPPTLGWILFICALAGLLTFIPWWSFRWVWQRRTAAQLARLIGKKDAALGDRLLGVIELDSEKYGHQYSSAKLKEAAMEQVAREVAGQDLTVNIPRPRHRMLFLLLSILVLCTGALCIVSPEAAENALHRWLQPFNPPERYTFTQLDPSPDTLVIPLGESHVYELRLADSTKSRPETGHYVFGNRVRQQTTLADGVYKVLIPPLQQADRLEFSAGDVVRRMRIVPKARPSLLSAAATVAYPEYMDRPDGREPMRAGVISAPEGSTLTLEVTASQPLAFAATPQGKPLRVDGSKVIIPSILLGKDPQEMELTWTDRDGLAAAQTVKVRLEPVEDKQPSVYLRGGENDRHVLEDTSIELEVEAADDFGLRELGVEWQGEKSFYEEENLDGGAADPEKAGKPVPGLHGEKVLETGDPTRTGLKGTFLFQARALKLSPQRVVVRGFTQDYKPGGKRVYSEPMVIIVLSKSEHAQMIRNELERIVSELEGMIRRMDAMTDEAKRLKTLEEKDLRNTEAQQRLHALADEEQANRRELNELINRSETLFKEASRNTQIDPSGMKEFMKGISMLKPVPDSTMKNAQKKFRDSAAENNTPQESRQSLSGGESDHSAATQALKDAMNQLSKSAQDMEASTFVARLIQAAYKEDSIASSLASQLNTIVGMTMEELDPSTRREMETIATLQNASTQDIGWILEDLNYYKSRTEERIYSDLYNQMNAFSLREKLDLVHGNILNSITAQSIDESRLYASTLRHWAKLIDDYKKSRGGGGGGGGGDQESISDADFEFMLKIIRMIQQEQDIRMRTRAAEKEHRKLNAKTP</sequence>
<evidence type="ECO:0000313" key="4">
    <source>
        <dbReference type="EMBL" id="BDL44807.1"/>
    </source>
</evidence>
<name>A0ABN6QNE2_9BACT</name>
<evidence type="ECO:0000256" key="2">
    <source>
        <dbReference type="SAM" id="MobiDB-lite"/>
    </source>
</evidence>
<dbReference type="RefSeq" id="WP_215436560.1">
    <property type="nucleotide sequence ID" value="NZ_AP025943.1"/>
</dbReference>
<feature type="transmembrane region" description="Helical" evidence="3">
    <location>
        <begin position="157"/>
        <end position="176"/>
    </location>
</feature>